<accession>A0A914R625</accession>
<evidence type="ECO:0000256" key="1">
    <source>
        <dbReference type="SAM" id="MobiDB-lite"/>
    </source>
</evidence>
<evidence type="ECO:0000313" key="3">
    <source>
        <dbReference type="WBParaSite" id="PDA_v2.g6888.t1"/>
    </source>
</evidence>
<protein>
    <submittedName>
        <fullName evidence="3">Uncharacterized protein</fullName>
    </submittedName>
</protein>
<keyword evidence="2" id="KW-1185">Reference proteome</keyword>
<feature type="compositionally biased region" description="Polar residues" evidence="1">
    <location>
        <begin position="193"/>
        <end position="205"/>
    </location>
</feature>
<evidence type="ECO:0000313" key="2">
    <source>
        <dbReference type="Proteomes" id="UP000887578"/>
    </source>
</evidence>
<proteinExistence type="predicted"/>
<feature type="region of interest" description="Disordered" evidence="1">
    <location>
        <begin position="184"/>
        <end position="218"/>
    </location>
</feature>
<reference evidence="3" key="1">
    <citation type="submission" date="2022-11" db="UniProtKB">
        <authorList>
            <consortium name="WormBaseParasite"/>
        </authorList>
    </citation>
    <scope>IDENTIFICATION</scope>
</reference>
<dbReference type="AlphaFoldDB" id="A0A914R625"/>
<sequence>MSAGDQFKEDDPTLVDLLVQESNSAVENLIVAGADLTNINLCGEHLVPRKIVPDYKEATDKPQNMRTRSRSRFRSVYHEVCEEEPDVTPKKEDIPPDANQLLPNADAPVTTPKNHNTSDEMKEAALHKSQTIEHYSPYTPRRYMGHSRWSHHYYDSYDSQFKDPVLLCSDRLYDDDDEFHFEQDELDKESILPTPTSSLDTSVSSEDGIEYSRPKEAAEKKESTSFFKNFCSLM</sequence>
<name>A0A914R625_9BILA</name>
<dbReference type="Proteomes" id="UP000887578">
    <property type="component" value="Unplaced"/>
</dbReference>
<organism evidence="2 3">
    <name type="scientific">Panagrolaimus davidi</name>
    <dbReference type="NCBI Taxonomy" id="227884"/>
    <lineage>
        <taxon>Eukaryota</taxon>
        <taxon>Metazoa</taxon>
        <taxon>Ecdysozoa</taxon>
        <taxon>Nematoda</taxon>
        <taxon>Chromadorea</taxon>
        <taxon>Rhabditida</taxon>
        <taxon>Tylenchina</taxon>
        <taxon>Panagrolaimomorpha</taxon>
        <taxon>Panagrolaimoidea</taxon>
        <taxon>Panagrolaimidae</taxon>
        <taxon>Panagrolaimus</taxon>
    </lineage>
</organism>
<dbReference type="WBParaSite" id="PDA_v2.g6888.t1">
    <property type="protein sequence ID" value="PDA_v2.g6888.t1"/>
    <property type="gene ID" value="PDA_v2.g6888"/>
</dbReference>